<proteinExistence type="predicted"/>
<keyword evidence="2" id="KW-1185">Reference proteome</keyword>
<accession>A0ACC2NK17</accession>
<protein>
    <submittedName>
        <fullName evidence="1">Uncharacterized protein</fullName>
    </submittedName>
</protein>
<reference evidence="1" key="1">
    <citation type="submission" date="2023-04" db="EMBL/GenBank/DDBJ databases">
        <title>A chromosome-level genome assembly of the parasitoid wasp Eretmocerus hayati.</title>
        <authorList>
            <person name="Zhong Y."/>
            <person name="Liu S."/>
            <person name="Liu Y."/>
        </authorList>
    </citation>
    <scope>NUCLEOTIDE SEQUENCE</scope>
    <source>
        <strain evidence="1">ZJU_SS_LIU_2023</strain>
    </source>
</reference>
<evidence type="ECO:0000313" key="1">
    <source>
        <dbReference type="EMBL" id="KAJ8670587.1"/>
    </source>
</evidence>
<sequence length="126" mass="14244">MHEMDRQINRRVAKLFGGGEIWDSKERQERYERQERRANEAAQSGQIPADALQQQTLPRPTRDLQLQQQQYQQAQQRTSSLGRPGTGGNSVIRPGSAASSISPANCKLCTPIEETLEDNLKVHVYL</sequence>
<gene>
    <name evidence="1" type="ORF">QAD02_001846</name>
</gene>
<comment type="caution">
    <text evidence="1">The sequence shown here is derived from an EMBL/GenBank/DDBJ whole genome shotgun (WGS) entry which is preliminary data.</text>
</comment>
<organism evidence="1 2">
    <name type="scientific">Eretmocerus hayati</name>
    <dbReference type="NCBI Taxonomy" id="131215"/>
    <lineage>
        <taxon>Eukaryota</taxon>
        <taxon>Metazoa</taxon>
        <taxon>Ecdysozoa</taxon>
        <taxon>Arthropoda</taxon>
        <taxon>Hexapoda</taxon>
        <taxon>Insecta</taxon>
        <taxon>Pterygota</taxon>
        <taxon>Neoptera</taxon>
        <taxon>Endopterygota</taxon>
        <taxon>Hymenoptera</taxon>
        <taxon>Apocrita</taxon>
        <taxon>Proctotrupomorpha</taxon>
        <taxon>Chalcidoidea</taxon>
        <taxon>Aphelinidae</taxon>
        <taxon>Aphelininae</taxon>
        <taxon>Eretmocerus</taxon>
    </lineage>
</organism>
<name>A0ACC2NK17_9HYME</name>
<dbReference type="EMBL" id="CM056743">
    <property type="protein sequence ID" value="KAJ8670587.1"/>
    <property type="molecule type" value="Genomic_DNA"/>
</dbReference>
<dbReference type="Proteomes" id="UP001239111">
    <property type="component" value="Chromosome 3"/>
</dbReference>
<evidence type="ECO:0000313" key="2">
    <source>
        <dbReference type="Proteomes" id="UP001239111"/>
    </source>
</evidence>